<protein>
    <submittedName>
        <fullName evidence="1">Uncharacterized protein</fullName>
    </submittedName>
</protein>
<comment type="caution">
    <text evidence="1">The sequence shown here is derived from an EMBL/GenBank/DDBJ whole genome shotgun (WGS) entry which is preliminary data.</text>
</comment>
<dbReference type="EMBL" id="BAAAQN010000003">
    <property type="protein sequence ID" value="GAA2014083.1"/>
    <property type="molecule type" value="Genomic_DNA"/>
</dbReference>
<evidence type="ECO:0000313" key="2">
    <source>
        <dbReference type="Proteomes" id="UP001500751"/>
    </source>
</evidence>
<dbReference type="Proteomes" id="UP001500751">
    <property type="component" value="Unassembled WGS sequence"/>
</dbReference>
<keyword evidence="2" id="KW-1185">Reference proteome</keyword>
<sequence>MPEEAGLPEEALLEIAGDGPEFRLAKKRLWTRSETGPQALPAVLPPIDE</sequence>
<proteinExistence type="predicted"/>
<name>A0ABP5F444_9ACTN</name>
<accession>A0ABP5F444</accession>
<evidence type="ECO:0000313" key="1">
    <source>
        <dbReference type="EMBL" id="GAA2014083.1"/>
    </source>
</evidence>
<organism evidence="1 2">
    <name type="scientific">Catenulispora yoronensis</name>
    <dbReference type="NCBI Taxonomy" id="450799"/>
    <lineage>
        <taxon>Bacteria</taxon>
        <taxon>Bacillati</taxon>
        <taxon>Actinomycetota</taxon>
        <taxon>Actinomycetes</taxon>
        <taxon>Catenulisporales</taxon>
        <taxon>Catenulisporaceae</taxon>
        <taxon>Catenulispora</taxon>
    </lineage>
</organism>
<reference evidence="2" key="1">
    <citation type="journal article" date="2019" name="Int. J. Syst. Evol. Microbiol.">
        <title>The Global Catalogue of Microorganisms (GCM) 10K type strain sequencing project: providing services to taxonomists for standard genome sequencing and annotation.</title>
        <authorList>
            <consortium name="The Broad Institute Genomics Platform"/>
            <consortium name="The Broad Institute Genome Sequencing Center for Infectious Disease"/>
            <person name="Wu L."/>
            <person name="Ma J."/>
        </authorList>
    </citation>
    <scope>NUCLEOTIDE SEQUENCE [LARGE SCALE GENOMIC DNA]</scope>
    <source>
        <strain evidence="2">JCM 16014</strain>
    </source>
</reference>
<gene>
    <name evidence="1" type="ORF">GCM10009839_06200</name>
</gene>